<feature type="region of interest" description="Disordered" evidence="2">
    <location>
        <begin position="202"/>
        <end position="263"/>
    </location>
</feature>
<reference evidence="4" key="1">
    <citation type="submission" date="2023-01" db="EMBL/GenBank/DDBJ databases">
        <title>The diversity of Class Acidimicrobiia in South China Sea sediment environments and the proposal of Iamia marina sp. nov., a novel species of the genus Iamia.</title>
        <authorList>
            <person name="He Y."/>
            <person name="Tian X."/>
        </authorList>
    </citation>
    <scope>NUCLEOTIDE SEQUENCE</scope>
    <source>
        <strain evidence="4">DSM 19957</strain>
    </source>
</reference>
<dbReference type="PANTHER" id="PTHR43081:SF19">
    <property type="entry name" value="PH-SENSITIVE ADENYLATE CYCLASE RV1264"/>
    <property type="match status" value="1"/>
</dbReference>
<dbReference type="PANTHER" id="PTHR43081">
    <property type="entry name" value="ADENYLATE CYCLASE, TERMINAL-DIFFERENTIATION SPECIFIC-RELATED"/>
    <property type="match status" value="1"/>
</dbReference>
<dbReference type="GO" id="GO:0004016">
    <property type="term" value="F:adenylate cyclase activity"/>
    <property type="evidence" value="ECO:0007669"/>
    <property type="project" value="UniProtKB-ARBA"/>
</dbReference>
<feature type="domain" description="Guanylate cyclase" evidence="3">
    <location>
        <begin position="7"/>
        <end position="115"/>
    </location>
</feature>
<evidence type="ECO:0000313" key="5">
    <source>
        <dbReference type="Proteomes" id="UP001216390"/>
    </source>
</evidence>
<evidence type="ECO:0000259" key="3">
    <source>
        <dbReference type="PROSITE" id="PS50125"/>
    </source>
</evidence>
<evidence type="ECO:0000256" key="2">
    <source>
        <dbReference type="SAM" id="MobiDB-lite"/>
    </source>
</evidence>
<dbReference type="KEGG" id="ima:PO878_04580"/>
<dbReference type="InterPro" id="IPR050697">
    <property type="entry name" value="Adenylyl/Guanylyl_Cyclase_3/4"/>
</dbReference>
<dbReference type="GO" id="GO:0035556">
    <property type="term" value="P:intracellular signal transduction"/>
    <property type="evidence" value="ECO:0007669"/>
    <property type="project" value="InterPro"/>
</dbReference>
<dbReference type="GO" id="GO:0006171">
    <property type="term" value="P:cAMP biosynthetic process"/>
    <property type="evidence" value="ECO:0007669"/>
    <property type="project" value="TreeGrafter"/>
</dbReference>
<sequence length="263" mass="27640">MTETSTTVAFLDLARSTTYAEVHGDAAAVAVLEVFLDVVTDALDGQARLVKTLGDGVLLAASTPGDGIAVAARVVTAFHDQDGLPEVAGGLHHGSVIERDGDTLGRTVNLASRLSDAAPAATLWVTDLPARAAADAGHGVEPLGPTTLPGVPGPVEVYAVAPCDHDQHRTVTDPVCGMRITPGPTTPHADLDDRRHWFCASTAGPCSSPTPADTPPSYDIWRPPRHRPARSDPRPEGAIRWRQPVHQRPRAIACECSSPPPRP</sequence>
<keyword evidence="5" id="KW-1185">Reference proteome</keyword>
<dbReference type="CDD" id="cd07302">
    <property type="entry name" value="CHD"/>
    <property type="match status" value="1"/>
</dbReference>
<dbReference type="Gene3D" id="3.30.70.1230">
    <property type="entry name" value="Nucleotide cyclase"/>
    <property type="match status" value="1"/>
</dbReference>
<organism evidence="4 5">
    <name type="scientific">Iamia majanohamensis</name>
    <dbReference type="NCBI Taxonomy" id="467976"/>
    <lineage>
        <taxon>Bacteria</taxon>
        <taxon>Bacillati</taxon>
        <taxon>Actinomycetota</taxon>
        <taxon>Acidimicrobiia</taxon>
        <taxon>Acidimicrobiales</taxon>
        <taxon>Iamiaceae</taxon>
        <taxon>Iamia</taxon>
    </lineage>
</organism>
<dbReference type="InterPro" id="IPR029787">
    <property type="entry name" value="Nucleotide_cyclase"/>
</dbReference>
<dbReference type="RefSeq" id="WP_272737516.1">
    <property type="nucleotide sequence ID" value="NZ_CP116942.1"/>
</dbReference>
<feature type="compositionally biased region" description="Basic and acidic residues" evidence="2">
    <location>
        <begin position="229"/>
        <end position="239"/>
    </location>
</feature>
<evidence type="ECO:0000313" key="4">
    <source>
        <dbReference type="EMBL" id="WCO67999.1"/>
    </source>
</evidence>
<dbReference type="Proteomes" id="UP001216390">
    <property type="component" value="Chromosome"/>
</dbReference>
<proteinExistence type="inferred from homology"/>
<comment type="similarity">
    <text evidence="1">Belongs to the adenylyl cyclase class-3 family.</text>
</comment>
<dbReference type="InterPro" id="IPR001054">
    <property type="entry name" value="A/G_cyclase"/>
</dbReference>
<dbReference type="AlphaFoldDB" id="A0AAE9Y779"/>
<gene>
    <name evidence="4" type="ORF">PO878_04580</name>
</gene>
<evidence type="ECO:0000256" key="1">
    <source>
        <dbReference type="ARBA" id="ARBA00005381"/>
    </source>
</evidence>
<protein>
    <submittedName>
        <fullName evidence="4">Adenylate/guanylate cyclase domain-containing protein</fullName>
    </submittedName>
</protein>
<accession>A0AAE9Y779</accession>
<dbReference type="SUPFAM" id="SSF55073">
    <property type="entry name" value="Nucleotide cyclase"/>
    <property type="match status" value="1"/>
</dbReference>
<dbReference type="PROSITE" id="PS50125">
    <property type="entry name" value="GUANYLATE_CYCLASE_2"/>
    <property type="match status" value="1"/>
</dbReference>
<dbReference type="EMBL" id="CP116942">
    <property type="protein sequence ID" value="WCO67999.1"/>
    <property type="molecule type" value="Genomic_DNA"/>
</dbReference>
<name>A0AAE9Y779_9ACTN</name>